<dbReference type="PANTHER" id="PTHR48111:SF22">
    <property type="entry name" value="REGULATOR OF RPOS"/>
    <property type="match status" value="1"/>
</dbReference>
<evidence type="ECO:0000256" key="4">
    <source>
        <dbReference type="ARBA" id="ARBA00023125"/>
    </source>
</evidence>
<dbReference type="EMBL" id="CP089291">
    <property type="protein sequence ID" value="UOF92746.1"/>
    <property type="molecule type" value="Genomic_DNA"/>
</dbReference>
<evidence type="ECO:0000256" key="7">
    <source>
        <dbReference type="PROSITE-ProRule" id="PRU01091"/>
    </source>
</evidence>
<feature type="modified residue" description="4-aspartylphosphate" evidence="6">
    <location>
        <position position="53"/>
    </location>
</feature>
<dbReference type="SMART" id="SM00448">
    <property type="entry name" value="REC"/>
    <property type="match status" value="1"/>
</dbReference>
<keyword evidence="4 7" id="KW-0238">DNA-binding</keyword>
<dbReference type="InterPro" id="IPR001867">
    <property type="entry name" value="OmpR/PhoB-type_DNA-bd"/>
</dbReference>
<dbReference type="Pfam" id="PF00072">
    <property type="entry name" value="Response_reg"/>
    <property type="match status" value="1"/>
</dbReference>
<keyword evidence="5" id="KW-0804">Transcription</keyword>
<evidence type="ECO:0000313" key="10">
    <source>
        <dbReference type="EMBL" id="UOF92746.1"/>
    </source>
</evidence>
<dbReference type="Gene3D" id="6.10.250.690">
    <property type="match status" value="1"/>
</dbReference>
<reference evidence="10" key="1">
    <citation type="submission" date="2021-12" db="EMBL/GenBank/DDBJ databases">
        <title>Alicyclobacillaceae gen. nov., sp. nov., isolated from chalcocite enrichment system.</title>
        <authorList>
            <person name="Jiang Z."/>
        </authorList>
    </citation>
    <scope>NUCLEOTIDE SEQUENCE</scope>
    <source>
        <strain evidence="10">MYW30-H2</strain>
    </source>
</reference>
<evidence type="ECO:0000259" key="8">
    <source>
        <dbReference type="PROSITE" id="PS50110"/>
    </source>
</evidence>
<dbReference type="InterPro" id="IPR039420">
    <property type="entry name" value="WalR-like"/>
</dbReference>
<accession>A0ABY4CSW2</accession>
<evidence type="ECO:0000313" key="11">
    <source>
        <dbReference type="Proteomes" id="UP000830167"/>
    </source>
</evidence>
<dbReference type="SUPFAM" id="SSF52172">
    <property type="entry name" value="CheY-like"/>
    <property type="match status" value="1"/>
</dbReference>
<feature type="domain" description="Response regulatory" evidence="8">
    <location>
        <begin position="4"/>
        <end position="117"/>
    </location>
</feature>
<dbReference type="SMART" id="SM00862">
    <property type="entry name" value="Trans_reg_C"/>
    <property type="match status" value="1"/>
</dbReference>
<evidence type="ECO:0000259" key="9">
    <source>
        <dbReference type="PROSITE" id="PS51755"/>
    </source>
</evidence>
<dbReference type="InterPro" id="IPR001789">
    <property type="entry name" value="Sig_transdc_resp-reg_receiver"/>
</dbReference>
<dbReference type="PANTHER" id="PTHR48111">
    <property type="entry name" value="REGULATOR OF RPOS"/>
    <property type="match status" value="1"/>
</dbReference>
<feature type="DNA-binding region" description="OmpR/PhoB-type" evidence="7">
    <location>
        <begin position="127"/>
        <end position="225"/>
    </location>
</feature>
<organism evidence="10 11">
    <name type="scientific">Fodinisporobacter ferrooxydans</name>
    <dbReference type="NCBI Taxonomy" id="2901836"/>
    <lineage>
        <taxon>Bacteria</taxon>
        <taxon>Bacillati</taxon>
        <taxon>Bacillota</taxon>
        <taxon>Bacilli</taxon>
        <taxon>Bacillales</taxon>
        <taxon>Alicyclobacillaceae</taxon>
        <taxon>Fodinisporobacter</taxon>
    </lineage>
</organism>
<evidence type="ECO:0000256" key="3">
    <source>
        <dbReference type="ARBA" id="ARBA00023015"/>
    </source>
</evidence>
<feature type="domain" description="OmpR/PhoB-type" evidence="9">
    <location>
        <begin position="127"/>
        <end position="225"/>
    </location>
</feature>
<dbReference type="InterPro" id="IPR016032">
    <property type="entry name" value="Sig_transdc_resp-reg_C-effctor"/>
</dbReference>
<dbReference type="CDD" id="cd00383">
    <property type="entry name" value="trans_reg_C"/>
    <property type="match status" value="1"/>
</dbReference>
<dbReference type="PROSITE" id="PS50110">
    <property type="entry name" value="RESPONSE_REGULATORY"/>
    <property type="match status" value="1"/>
</dbReference>
<keyword evidence="1 6" id="KW-0597">Phosphoprotein</keyword>
<evidence type="ECO:0000256" key="6">
    <source>
        <dbReference type="PROSITE-ProRule" id="PRU00169"/>
    </source>
</evidence>
<dbReference type="Proteomes" id="UP000830167">
    <property type="component" value="Chromosome"/>
</dbReference>
<dbReference type="InterPro" id="IPR036388">
    <property type="entry name" value="WH-like_DNA-bd_sf"/>
</dbReference>
<dbReference type="PROSITE" id="PS51755">
    <property type="entry name" value="OMPR_PHOB"/>
    <property type="match status" value="1"/>
</dbReference>
<dbReference type="Gene3D" id="3.40.50.2300">
    <property type="match status" value="1"/>
</dbReference>
<dbReference type="RefSeq" id="WP_347439418.1">
    <property type="nucleotide sequence ID" value="NZ_CP089291.1"/>
</dbReference>
<dbReference type="SUPFAM" id="SSF46894">
    <property type="entry name" value="C-terminal effector domain of the bipartite response regulators"/>
    <property type="match status" value="1"/>
</dbReference>
<dbReference type="Pfam" id="PF00486">
    <property type="entry name" value="Trans_reg_C"/>
    <property type="match status" value="1"/>
</dbReference>
<keyword evidence="2" id="KW-0902">Two-component regulatory system</keyword>
<keyword evidence="3" id="KW-0805">Transcription regulation</keyword>
<proteinExistence type="predicted"/>
<gene>
    <name evidence="10" type="ORF">LSG31_02110</name>
</gene>
<keyword evidence="11" id="KW-1185">Reference proteome</keyword>
<protein>
    <submittedName>
        <fullName evidence="10">Response regulator transcription factor</fullName>
    </submittedName>
</protein>
<sequence length="225" mass="25780">MHGRILVIEDEKDLAQLLELELRHEGYEVKVAYDGRQGLELALKQSWDVILLDIMLPEINGLEVCRRIRQESPVPILILTARGTVPDRVAGLDYGADDYMVKPFAIEELLARIRVLIRRHSLKDDESQRLAAGTLTMNTGAREVEREGRMIPLTAREFDLLEFLLINKNTVVSRDLILSKVWGYDYSGDTNIVDVYVRYLRSKMDEGFDKPLLHTVRGVGYVLKE</sequence>
<dbReference type="Gene3D" id="1.10.10.10">
    <property type="entry name" value="Winged helix-like DNA-binding domain superfamily/Winged helix DNA-binding domain"/>
    <property type="match status" value="1"/>
</dbReference>
<evidence type="ECO:0000256" key="1">
    <source>
        <dbReference type="ARBA" id="ARBA00022553"/>
    </source>
</evidence>
<evidence type="ECO:0000256" key="5">
    <source>
        <dbReference type="ARBA" id="ARBA00023163"/>
    </source>
</evidence>
<dbReference type="InterPro" id="IPR011006">
    <property type="entry name" value="CheY-like_superfamily"/>
</dbReference>
<name>A0ABY4CSW2_9BACL</name>
<evidence type="ECO:0000256" key="2">
    <source>
        <dbReference type="ARBA" id="ARBA00023012"/>
    </source>
</evidence>